<proteinExistence type="predicted"/>
<feature type="compositionally biased region" description="Low complexity" evidence="1">
    <location>
        <begin position="100"/>
        <end position="138"/>
    </location>
</feature>
<evidence type="ECO:0000256" key="2">
    <source>
        <dbReference type="SAM" id="SignalP"/>
    </source>
</evidence>
<feature type="region of interest" description="Disordered" evidence="1">
    <location>
        <begin position="27"/>
        <end position="73"/>
    </location>
</feature>
<keyword evidence="4" id="KW-1185">Reference proteome</keyword>
<accession>A0ABY7GUL8</accession>
<gene>
    <name evidence="3" type="ORF">O0S08_31050</name>
</gene>
<feature type="signal peptide" evidence="2">
    <location>
        <begin position="1"/>
        <end position="22"/>
    </location>
</feature>
<dbReference type="RefSeq" id="WP_269032975.1">
    <property type="nucleotide sequence ID" value="NZ_CP114040.1"/>
</dbReference>
<reference evidence="3" key="1">
    <citation type="submission" date="2022-11" db="EMBL/GenBank/DDBJ databases">
        <title>Minimal conservation of predation-associated metabolite biosynthetic gene clusters underscores biosynthetic potential of Myxococcota including descriptions for ten novel species: Archangium lansinium sp. nov., Myxococcus landrumus sp. nov., Nannocystis bai.</title>
        <authorList>
            <person name="Ahearne A."/>
            <person name="Stevens C."/>
            <person name="Dowd S."/>
        </authorList>
    </citation>
    <scope>NUCLEOTIDE SEQUENCE</scope>
    <source>
        <strain evidence="3">Fl3</strain>
    </source>
</reference>
<keyword evidence="2" id="KW-0732">Signal</keyword>
<dbReference type="Proteomes" id="UP001164459">
    <property type="component" value="Chromosome"/>
</dbReference>
<organism evidence="3 4">
    <name type="scientific">Nannocystis punicea</name>
    <dbReference type="NCBI Taxonomy" id="2995304"/>
    <lineage>
        <taxon>Bacteria</taxon>
        <taxon>Pseudomonadati</taxon>
        <taxon>Myxococcota</taxon>
        <taxon>Polyangia</taxon>
        <taxon>Nannocystales</taxon>
        <taxon>Nannocystaceae</taxon>
        <taxon>Nannocystis</taxon>
    </lineage>
</organism>
<sequence>MHLAFPLRQLPAAVLAALVTLACGPKSGGDDTGSTATGTHSTDAGSTGTGTGSTGATSTDVQECTPGDSKSGEGDCLNCVCSAAGQWQCDRCAPTSGSETTFETTLTTTGETSTTSPDGTTTVMDPDTVGTTTDDGTSTTGGGDVLPNCADLGEGDSFDINSAEVEGDLLVLEVGYGGGCLPHEFTLCFEGIVLDTSFIKLAVHHDAHGDVCEAFLTEERTLDLTPTQSFGPSPVDIQLLGWGPPLQYVF</sequence>
<feature type="chain" id="PRO_5047155344" evidence="2">
    <location>
        <begin position="23"/>
        <end position="250"/>
    </location>
</feature>
<feature type="compositionally biased region" description="Low complexity" evidence="1">
    <location>
        <begin position="32"/>
        <end position="46"/>
    </location>
</feature>
<evidence type="ECO:0000313" key="3">
    <source>
        <dbReference type="EMBL" id="WAS90648.1"/>
    </source>
</evidence>
<protein>
    <submittedName>
        <fullName evidence="3">Uncharacterized protein</fullName>
    </submittedName>
</protein>
<feature type="region of interest" description="Disordered" evidence="1">
    <location>
        <begin position="100"/>
        <end position="144"/>
    </location>
</feature>
<evidence type="ECO:0000256" key="1">
    <source>
        <dbReference type="SAM" id="MobiDB-lite"/>
    </source>
</evidence>
<name>A0ABY7GUL8_9BACT</name>
<dbReference type="EMBL" id="CP114040">
    <property type="protein sequence ID" value="WAS90648.1"/>
    <property type="molecule type" value="Genomic_DNA"/>
</dbReference>
<evidence type="ECO:0000313" key="4">
    <source>
        <dbReference type="Proteomes" id="UP001164459"/>
    </source>
</evidence>